<comment type="cofactor">
    <cofactor evidence="1 16">
        <name>pyridoxal 5'-phosphate</name>
        <dbReference type="ChEBI" id="CHEBI:597326"/>
    </cofactor>
</comment>
<dbReference type="HOGENOM" id="CLU_031922_0_2_11"/>
<dbReference type="Proteomes" id="UP000006281">
    <property type="component" value="Chromosome"/>
</dbReference>
<evidence type="ECO:0000256" key="16">
    <source>
        <dbReference type="RuleBase" id="RU004516"/>
    </source>
</evidence>
<evidence type="ECO:0000256" key="9">
    <source>
        <dbReference type="ARBA" id="ARBA00022898"/>
    </source>
</evidence>
<evidence type="ECO:0000256" key="7">
    <source>
        <dbReference type="ARBA" id="ARBA00022605"/>
    </source>
</evidence>
<dbReference type="UniPathway" id="UPA00047">
    <property type="reaction ID" value="UER00058"/>
</dbReference>
<evidence type="ECO:0000256" key="4">
    <source>
        <dbReference type="ARBA" id="ARBA00005072"/>
    </source>
</evidence>
<dbReference type="RefSeq" id="WP_015102170.1">
    <property type="nucleotide sequence ID" value="NC_019673.1"/>
</dbReference>
<keyword evidence="6 17" id="KW-0032">Aminotransferase</keyword>
<gene>
    <name evidence="18" type="ordered locus">BN6_47830</name>
</gene>
<dbReference type="PROSITE" id="PS00770">
    <property type="entry name" value="AA_TRANSFER_CLASS_4"/>
    <property type="match status" value="1"/>
</dbReference>
<evidence type="ECO:0000313" key="19">
    <source>
        <dbReference type="Proteomes" id="UP000006281"/>
    </source>
</evidence>
<comment type="pathway">
    <text evidence="3">Amino-acid biosynthesis; L-valine biosynthesis; L-valine from pyruvate: step 4/4.</text>
</comment>
<comment type="catalytic activity">
    <reaction evidence="12 17">
        <text>L-isoleucine + 2-oxoglutarate = (S)-3-methyl-2-oxopentanoate + L-glutamate</text>
        <dbReference type="Rhea" id="RHEA:24801"/>
        <dbReference type="ChEBI" id="CHEBI:16810"/>
        <dbReference type="ChEBI" id="CHEBI:29985"/>
        <dbReference type="ChEBI" id="CHEBI:35146"/>
        <dbReference type="ChEBI" id="CHEBI:58045"/>
        <dbReference type="EC" id="2.6.1.42"/>
    </reaction>
</comment>
<dbReference type="BioCyc" id="SESP1179773:BN6_RS23130-MONOMER"/>
<dbReference type="InterPro" id="IPR043132">
    <property type="entry name" value="BCAT-like_C"/>
</dbReference>
<keyword evidence="9 16" id="KW-0663">Pyridoxal phosphate</keyword>
<evidence type="ECO:0000256" key="17">
    <source>
        <dbReference type="RuleBase" id="RU004517"/>
    </source>
</evidence>
<dbReference type="InterPro" id="IPR033939">
    <property type="entry name" value="BCAT_family"/>
</dbReference>
<dbReference type="OrthoDB" id="9804984at2"/>
<dbReference type="AlphaFoldDB" id="K0K684"/>
<keyword evidence="7 17" id="KW-0028">Amino-acid biosynthesis</keyword>
<dbReference type="GO" id="GO:0052654">
    <property type="term" value="F:L-leucine-2-oxoglutarate transaminase activity"/>
    <property type="evidence" value="ECO:0007669"/>
    <property type="project" value="RHEA"/>
</dbReference>
<dbReference type="Gene3D" id="3.30.470.10">
    <property type="match status" value="1"/>
</dbReference>
<dbReference type="EC" id="2.6.1.42" evidence="17"/>
<evidence type="ECO:0000256" key="10">
    <source>
        <dbReference type="ARBA" id="ARBA00023304"/>
    </source>
</evidence>
<evidence type="ECO:0000256" key="14">
    <source>
        <dbReference type="PIRSR" id="PIRSR006468-1"/>
    </source>
</evidence>
<keyword evidence="10 17" id="KW-0100">Branched-chain amino acid biosynthesis</keyword>
<dbReference type="InterPro" id="IPR043131">
    <property type="entry name" value="BCAT-like_N"/>
</dbReference>
<dbReference type="EMBL" id="HE804045">
    <property type="protein sequence ID" value="CCH32058.1"/>
    <property type="molecule type" value="Genomic_DNA"/>
</dbReference>
<keyword evidence="8 17" id="KW-0808">Transferase</keyword>
<dbReference type="PIRSF" id="PIRSF006468">
    <property type="entry name" value="BCAT1"/>
    <property type="match status" value="1"/>
</dbReference>
<dbReference type="PATRIC" id="fig|1179773.3.peg.4793"/>
<evidence type="ECO:0000256" key="15">
    <source>
        <dbReference type="RuleBase" id="RU004106"/>
    </source>
</evidence>
<dbReference type="InterPro" id="IPR005786">
    <property type="entry name" value="B_amino_transII"/>
</dbReference>
<dbReference type="GO" id="GO:0009097">
    <property type="term" value="P:isoleucine biosynthetic process"/>
    <property type="evidence" value="ECO:0007669"/>
    <property type="project" value="UniProtKB-UniPathway"/>
</dbReference>
<dbReference type="NCBIfam" id="NF009897">
    <property type="entry name" value="PRK13357.1"/>
    <property type="match status" value="1"/>
</dbReference>
<dbReference type="PANTHER" id="PTHR11825:SF44">
    <property type="entry name" value="BRANCHED-CHAIN-AMINO-ACID AMINOTRANSFERASE"/>
    <property type="match status" value="1"/>
</dbReference>
<comment type="pathway">
    <text evidence="2">Amino-acid biosynthesis; L-isoleucine biosynthesis; L-isoleucine from 2-oxobutanoate: step 4/4.</text>
</comment>
<dbReference type="Pfam" id="PF01063">
    <property type="entry name" value="Aminotran_4"/>
    <property type="match status" value="1"/>
</dbReference>
<name>K0K684_SACES</name>
<keyword evidence="19" id="KW-1185">Reference proteome</keyword>
<comment type="catalytic activity">
    <reaction evidence="11 17">
        <text>L-valine + 2-oxoglutarate = 3-methyl-2-oxobutanoate + L-glutamate</text>
        <dbReference type="Rhea" id="RHEA:24813"/>
        <dbReference type="ChEBI" id="CHEBI:11851"/>
        <dbReference type="ChEBI" id="CHEBI:16810"/>
        <dbReference type="ChEBI" id="CHEBI:29985"/>
        <dbReference type="ChEBI" id="CHEBI:57762"/>
        <dbReference type="EC" id="2.6.1.42"/>
    </reaction>
</comment>
<evidence type="ECO:0000256" key="6">
    <source>
        <dbReference type="ARBA" id="ARBA00022576"/>
    </source>
</evidence>
<dbReference type="KEGG" id="sesp:BN6_47830"/>
<dbReference type="PANTHER" id="PTHR11825">
    <property type="entry name" value="SUBGROUP IIII AMINOTRANSFERASE"/>
    <property type="match status" value="1"/>
</dbReference>
<evidence type="ECO:0000256" key="2">
    <source>
        <dbReference type="ARBA" id="ARBA00004824"/>
    </source>
</evidence>
<organism evidence="18 19">
    <name type="scientific">Saccharothrix espanaensis (strain ATCC 51144 / DSM 44229 / JCM 9112 / NBRC 15066 / NRRL 15764)</name>
    <dbReference type="NCBI Taxonomy" id="1179773"/>
    <lineage>
        <taxon>Bacteria</taxon>
        <taxon>Bacillati</taxon>
        <taxon>Actinomycetota</taxon>
        <taxon>Actinomycetes</taxon>
        <taxon>Pseudonocardiales</taxon>
        <taxon>Pseudonocardiaceae</taxon>
        <taxon>Saccharothrix</taxon>
    </lineage>
</organism>
<protein>
    <recommendedName>
        <fullName evidence="17">Branched-chain-amino-acid aminotransferase</fullName>
        <ecNumber evidence="17">2.6.1.42</ecNumber>
    </recommendedName>
</protein>
<evidence type="ECO:0000256" key="11">
    <source>
        <dbReference type="ARBA" id="ARBA00048212"/>
    </source>
</evidence>
<accession>K0K684</accession>
<dbReference type="InterPro" id="IPR018300">
    <property type="entry name" value="Aminotrans_IV_CS"/>
</dbReference>
<dbReference type="GO" id="GO:0009099">
    <property type="term" value="P:L-valine biosynthetic process"/>
    <property type="evidence" value="ECO:0007669"/>
    <property type="project" value="UniProtKB-UniPathway"/>
</dbReference>
<dbReference type="UniPathway" id="UPA00048">
    <property type="reaction ID" value="UER00073"/>
</dbReference>
<dbReference type="InterPro" id="IPR036038">
    <property type="entry name" value="Aminotransferase-like"/>
</dbReference>
<dbReference type="CDD" id="cd01557">
    <property type="entry name" value="BCAT_beta_family"/>
    <property type="match status" value="1"/>
</dbReference>
<dbReference type="GO" id="GO:0009098">
    <property type="term" value="P:L-leucine biosynthetic process"/>
    <property type="evidence" value="ECO:0007669"/>
    <property type="project" value="UniProtKB-UniPathway"/>
</dbReference>
<comment type="pathway">
    <text evidence="4">Amino-acid biosynthesis; L-leucine biosynthesis; L-leucine from 3-methyl-2-oxobutanoate: step 4/4.</text>
</comment>
<dbReference type="GO" id="GO:0052655">
    <property type="term" value="F:L-valine-2-oxoglutarate transaminase activity"/>
    <property type="evidence" value="ECO:0007669"/>
    <property type="project" value="RHEA"/>
</dbReference>
<evidence type="ECO:0000256" key="1">
    <source>
        <dbReference type="ARBA" id="ARBA00001933"/>
    </source>
</evidence>
<dbReference type="InterPro" id="IPR001544">
    <property type="entry name" value="Aminotrans_IV"/>
</dbReference>
<evidence type="ECO:0000256" key="12">
    <source>
        <dbReference type="ARBA" id="ARBA00048798"/>
    </source>
</evidence>
<comment type="catalytic activity">
    <reaction evidence="13 17">
        <text>L-leucine + 2-oxoglutarate = 4-methyl-2-oxopentanoate + L-glutamate</text>
        <dbReference type="Rhea" id="RHEA:18321"/>
        <dbReference type="ChEBI" id="CHEBI:16810"/>
        <dbReference type="ChEBI" id="CHEBI:17865"/>
        <dbReference type="ChEBI" id="CHEBI:29985"/>
        <dbReference type="ChEBI" id="CHEBI:57427"/>
        <dbReference type="EC" id="2.6.1.42"/>
    </reaction>
</comment>
<evidence type="ECO:0000256" key="3">
    <source>
        <dbReference type="ARBA" id="ARBA00004931"/>
    </source>
</evidence>
<dbReference type="GO" id="GO:0052656">
    <property type="term" value="F:L-isoleucine-2-oxoglutarate transaminase activity"/>
    <property type="evidence" value="ECO:0007669"/>
    <property type="project" value="RHEA"/>
</dbReference>
<feature type="modified residue" description="N6-(pyridoxal phosphate)lysine" evidence="14">
    <location>
        <position position="202"/>
    </location>
</feature>
<sequence length="360" mass="38838">MGIAWSRTVLADERRLSAAELARRVAAPGFGEVTTEHVVSCRWSAEREWHDAEVLPYQPVPMDPAMAGLHYGQVVFEGLKAYRQPDGAVAAFRAVEHAERFRRSAARLAMPEPPVELFLESLAELVAADRRWVPADDSQSLYLRPVLYGTDASLALRPAAGYRLLVLALVVENFFGTDAPPVSVWAGSRYARASVGGTGEAKCAGNYAGAFAAQVEAAEHGCRQVVWLDAAEHRWVEEMGAMNIFFCYGDRLVTPPLSGTLLPGITRASVLALAADLGLTVEERRVSLADWRADATSGAMTEAFACGTAAVVTPIGRVVERDGGFAVGTGPVAGRLLAALTDVQRGRVEDVRGWRYRLAE</sequence>
<dbReference type="eggNOG" id="COG0115">
    <property type="taxonomic scope" value="Bacteria"/>
</dbReference>
<reference evidence="18 19" key="1">
    <citation type="journal article" date="2012" name="BMC Genomics">
        <title>Complete genome sequence of Saccharothrix espanaensis DSM 44229T and comparison to the other completely sequenced Pseudonocardiaceae.</title>
        <authorList>
            <person name="Strobel T."/>
            <person name="Al-Dilaimi A."/>
            <person name="Blom J."/>
            <person name="Gessner A."/>
            <person name="Kalinowski J."/>
            <person name="Luzhetska M."/>
            <person name="Puhler A."/>
            <person name="Szczepanowski R."/>
            <person name="Bechthold A."/>
            <person name="Ruckert C."/>
        </authorList>
    </citation>
    <scope>NUCLEOTIDE SEQUENCE [LARGE SCALE GENOMIC DNA]</scope>
    <source>
        <strain evidence="19">ATCC 51144 / DSM 44229 / JCM 9112 / NBRC 15066 / NRRL 15764</strain>
    </source>
</reference>
<dbReference type="STRING" id="1179773.BN6_47830"/>
<evidence type="ECO:0000313" key="18">
    <source>
        <dbReference type="EMBL" id="CCH32058.1"/>
    </source>
</evidence>
<evidence type="ECO:0000256" key="8">
    <source>
        <dbReference type="ARBA" id="ARBA00022679"/>
    </source>
</evidence>
<dbReference type="NCBIfam" id="TIGR01123">
    <property type="entry name" value="ilvE_II"/>
    <property type="match status" value="1"/>
</dbReference>
<dbReference type="UniPathway" id="UPA00049">
    <property type="reaction ID" value="UER00062"/>
</dbReference>
<dbReference type="SUPFAM" id="SSF56752">
    <property type="entry name" value="D-aminoacid aminotransferase-like PLP-dependent enzymes"/>
    <property type="match status" value="1"/>
</dbReference>
<evidence type="ECO:0000256" key="13">
    <source>
        <dbReference type="ARBA" id="ARBA00049229"/>
    </source>
</evidence>
<evidence type="ECO:0000256" key="5">
    <source>
        <dbReference type="ARBA" id="ARBA00009320"/>
    </source>
</evidence>
<dbReference type="Gene3D" id="3.20.10.10">
    <property type="entry name" value="D-amino Acid Aminotransferase, subunit A, domain 2"/>
    <property type="match status" value="1"/>
</dbReference>
<proteinExistence type="inferred from homology"/>
<comment type="similarity">
    <text evidence="5 15">Belongs to the class-IV pyridoxal-phosphate-dependent aminotransferase family.</text>
</comment>